<dbReference type="NCBIfam" id="NF004612">
    <property type="entry name" value="PRK05943.1"/>
    <property type="match status" value="1"/>
</dbReference>
<keyword evidence="4 5" id="KW-0687">Ribonucleoprotein</keyword>
<dbReference type="AlphaFoldDB" id="A0A523UZK0"/>
<evidence type="ECO:0000256" key="3">
    <source>
        <dbReference type="ARBA" id="ARBA00022980"/>
    </source>
</evidence>
<comment type="function">
    <text evidence="5">This is one of the proteins that binds to the 5S RNA in the ribosome where it forms part of the central protuberance.</text>
</comment>
<dbReference type="PANTHER" id="PTHR33284:SF1">
    <property type="entry name" value="RIBOSOMAL PROTEIN L25_GLN-TRNA SYNTHETASE, ANTI-CODON-BINDING DOMAIN-CONTAINING PROTEIN"/>
    <property type="match status" value="1"/>
</dbReference>
<name>A0A523UZK0_UNCAE</name>
<dbReference type="InterPro" id="IPR029751">
    <property type="entry name" value="Ribosomal_L25_dom"/>
</dbReference>
<dbReference type="GO" id="GO:0003735">
    <property type="term" value="F:structural constituent of ribosome"/>
    <property type="evidence" value="ECO:0007669"/>
    <property type="project" value="InterPro"/>
</dbReference>
<evidence type="ECO:0000259" key="7">
    <source>
        <dbReference type="Pfam" id="PF01386"/>
    </source>
</evidence>
<reference evidence="9 10" key="1">
    <citation type="submission" date="2019-03" db="EMBL/GenBank/DDBJ databases">
        <title>Metabolic potential of uncultured bacteria and archaea associated with petroleum seepage in deep-sea sediments.</title>
        <authorList>
            <person name="Dong X."/>
            <person name="Hubert C."/>
        </authorList>
    </citation>
    <scope>NUCLEOTIDE SEQUENCE [LARGE SCALE GENOMIC DNA]</scope>
    <source>
        <strain evidence="9">E29_bin78</strain>
    </source>
</reference>
<evidence type="ECO:0000256" key="4">
    <source>
        <dbReference type="ARBA" id="ARBA00023274"/>
    </source>
</evidence>
<comment type="similarity">
    <text evidence="5">Belongs to the bacterial ribosomal protein bL25 family. CTC subfamily.</text>
</comment>
<dbReference type="Pfam" id="PF01386">
    <property type="entry name" value="Ribosomal_L25p"/>
    <property type="match status" value="1"/>
</dbReference>
<keyword evidence="2 5" id="KW-0694">RNA-binding</keyword>
<dbReference type="NCBIfam" id="TIGR00731">
    <property type="entry name" value="bL25_bact_ctc"/>
    <property type="match status" value="1"/>
</dbReference>
<dbReference type="InterPro" id="IPR020930">
    <property type="entry name" value="Ribosomal_uL5_bac-type"/>
</dbReference>
<evidence type="ECO:0000259" key="8">
    <source>
        <dbReference type="Pfam" id="PF14693"/>
    </source>
</evidence>
<dbReference type="EMBL" id="SOJK01000063">
    <property type="protein sequence ID" value="TET47947.1"/>
    <property type="molecule type" value="Genomic_DNA"/>
</dbReference>
<protein>
    <recommendedName>
        <fullName evidence="5">Large ribosomal subunit protein bL25</fullName>
    </recommendedName>
    <alternativeName>
        <fullName evidence="5">General stress protein CTC</fullName>
    </alternativeName>
</protein>
<dbReference type="Proteomes" id="UP000320679">
    <property type="component" value="Unassembled WGS sequence"/>
</dbReference>
<organism evidence="9 10">
    <name type="scientific">Aerophobetes bacterium</name>
    <dbReference type="NCBI Taxonomy" id="2030807"/>
    <lineage>
        <taxon>Bacteria</taxon>
        <taxon>Candidatus Aerophobota</taxon>
    </lineage>
</organism>
<dbReference type="HAMAP" id="MF_01334">
    <property type="entry name" value="Ribosomal_bL25_CTC"/>
    <property type="match status" value="1"/>
</dbReference>
<dbReference type="SUPFAM" id="SSF50715">
    <property type="entry name" value="Ribosomal protein L25-like"/>
    <property type="match status" value="1"/>
</dbReference>
<evidence type="ECO:0000313" key="9">
    <source>
        <dbReference type="EMBL" id="TET47947.1"/>
    </source>
</evidence>
<feature type="region of interest" description="Disordered" evidence="6">
    <location>
        <begin position="196"/>
        <end position="224"/>
    </location>
</feature>
<proteinExistence type="inferred from homology"/>
<evidence type="ECO:0000256" key="1">
    <source>
        <dbReference type="ARBA" id="ARBA00022730"/>
    </source>
</evidence>
<dbReference type="NCBIfam" id="NF004139">
    <property type="entry name" value="PRK05618.4-2"/>
    <property type="match status" value="1"/>
</dbReference>
<gene>
    <name evidence="5" type="primary">rplY</name>
    <name evidence="5" type="synonym">ctc</name>
    <name evidence="9" type="ORF">E3J59_01380</name>
</gene>
<comment type="subunit">
    <text evidence="5">Part of the 50S ribosomal subunit; part of the 5S rRNA/L5/L18/L25 subcomplex. Contacts the 5S rRNA. Binds to the 5S rRNA independently of L5 and L18.</text>
</comment>
<evidence type="ECO:0000256" key="6">
    <source>
        <dbReference type="SAM" id="MobiDB-lite"/>
    </source>
</evidence>
<dbReference type="InterPro" id="IPR020057">
    <property type="entry name" value="Ribosomal_bL25_b-dom"/>
</dbReference>
<evidence type="ECO:0000256" key="5">
    <source>
        <dbReference type="HAMAP-Rule" id="MF_01334"/>
    </source>
</evidence>
<comment type="caution">
    <text evidence="9">The sequence shown here is derived from an EMBL/GenBank/DDBJ whole genome shotgun (WGS) entry which is preliminary data.</text>
</comment>
<dbReference type="Gene3D" id="2.40.240.10">
    <property type="entry name" value="Ribosomal Protein L25, Chain P"/>
    <property type="match status" value="1"/>
</dbReference>
<dbReference type="GO" id="GO:0006412">
    <property type="term" value="P:translation"/>
    <property type="evidence" value="ECO:0007669"/>
    <property type="project" value="UniProtKB-UniRule"/>
</dbReference>
<dbReference type="PANTHER" id="PTHR33284">
    <property type="entry name" value="RIBOSOMAL PROTEIN L25/GLN-TRNA SYNTHETASE, ANTI-CODON-BINDING DOMAIN-CONTAINING PROTEIN"/>
    <property type="match status" value="1"/>
</dbReference>
<accession>A0A523UZK0</accession>
<dbReference type="InterPro" id="IPR037121">
    <property type="entry name" value="Ribosomal_bL25_C"/>
</dbReference>
<sequence length="224" mass="25258">MERLTLKAKLREETGKGYARKLRREGMIPAILYGPHLKESISLEVERKELKDIVSHRSTHEQILTLDIANQKVNKKWEVIVKSAQRNWLKGGIQHIDFLQVTRGEKLTTTVPLSFVGKTSGEKVGGIVEHLVREVEVECIPRDIPPVIEVDVTLLDIGDSLRVRDLKVSPEVKVITHPEEIVASVISPAPEEVVVTEEEKVPAEEVEVVGEKKEEEEGETEKKE</sequence>
<evidence type="ECO:0000256" key="2">
    <source>
        <dbReference type="ARBA" id="ARBA00022884"/>
    </source>
</evidence>
<keyword evidence="3 5" id="KW-0689">Ribosomal protein</keyword>
<dbReference type="GO" id="GO:0008097">
    <property type="term" value="F:5S rRNA binding"/>
    <property type="evidence" value="ECO:0007669"/>
    <property type="project" value="InterPro"/>
</dbReference>
<feature type="compositionally biased region" description="Basic and acidic residues" evidence="6">
    <location>
        <begin position="197"/>
        <end position="224"/>
    </location>
</feature>
<dbReference type="Gene3D" id="2.170.120.20">
    <property type="entry name" value="Ribosomal protein L25, beta domain"/>
    <property type="match status" value="1"/>
</dbReference>
<dbReference type="Pfam" id="PF14693">
    <property type="entry name" value="Ribosomal_TL5_C"/>
    <property type="match status" value="1"/>
</dbReference>
<dbReference type="InterPro" id="IPR020056">
    <property type="entry name" value="Rbsml_bL25/Gln-tRNA_synth_N"/>
</dbReference>
<evidence type="ECO:0000313" key="10">
    <source>
        <dbReference type="Proteomes" id="UP000320679"/>
    </source>
</evidence>
<dbReference type="InterPro" id="IPR001021">
    <property type="entry name" value="Ribosomal_bL25_long"/>
</dbReference>
<feature type="domain" description="Large ribosomal subunit protein bL25 beta" evidence="8">
    <location>
        <begin position="106"/>
        <end position="188"/>
    </location>
</feature>
<dbReference type="InterPro" id="IPR011035">
    <property type="entry name" value="Ribosomal_bL25/Gln-tRNA_synth"/>
</dbReference>
<dbReference type="CDD" id="cd00495">
    <property type="entry name" value="Ribosomal_L25_TL5_CTC"/>
    <property type="match status" value="1"/>
</dbReference>
<feature type="domain" description="Large ribosomal subunit protein bL25 L25" evidence="7">
    <location>
        <begin position="6"/>
        <end position="98"/>
    </location>
</feature>
<dbReference type="GO" id="GO:0022625">
    <property type="term" value="C:cytosolic large ribosomal subunit"/>
    <property type="evidence" value="ECO:0007669"/>
    <property type="project" value="TreeGrafter"/>
</dbReference>
<keyword evidence="1 5" id="KW-0699">rRNA-binding</keyword>